<dbReference type="EMBL" id="JAUSUI010000004">
    <property type="protein sequence ID" value="MDQ0303132.1"/>
    <property type="molecule type" value="Genomic_DNA"/>
</dbReference>
<gene>
    <name evidence="2" type="ORF">J2S75_002162</name>
</gene>
<dbReference type="RefSeq" id="WP_307019857.1">
    <property type="nucleotide sequence ID" value="NZ_JAUSUI010000004.1"/>
</dbReference>
<comment type="caution">
    <text evidence="2">The sequence shown here is derived from an EMBL/GenBank/DDBJ whole genome shotgun (WGS) entry which is preliminary data.</text>
</comment>
<keyword evidence="3" id="KW-1185">Reference proteome</keyword>
<dbReference type="Proteomes" id="UP001224682">
    <property type="component" value="Unassembled WGS sequence"/>
</dbReference>
<feature type="chain" id="PRO_5047493312" evidence="1">
    <location>
        <begin position="43"/>
        <end position="307"/>
    </location>
</feature>
<name>A0ABU0BBD4_9HYPH</name>
<keyword evidence="1" id="KW-0732">Signal</keyword>
<evidence type="ECO:0000256" key="1">
    <source>
        <dbReference type="SAM" id="SignalP"/>
    </source>
</evidence>
<evidence type="ECO:0000313" key="2">
    <source>
        <dbReference type="EMBL" id="MDQ0303132.1"/>
    </source>
</evidence>
<feature type="signal peptide" evidence="1">
    <location>
        <begin position="1"/>
        <end position="42"/>
    </location>
</feature>
<protein>
    <submittedName>
        <fullName evidence="2">Uncharacterized protein</fullName>
    </submittedName>
</protein>
<evidence type="ECO:0000313" key="3">
    <source>
        <dbReference type="Proteomes" id="UP001224682"/>
    </source>
</evidence>
<organism evidence="2 3">
    <name type="scientific">Ancylobacter polymorphus</name>
    <dbReference type="NCBI Taxonomy" id="223390"/>
    <lineage>
        <taxon>Bacteria</taxon>
        <taxon>Pseudomonadati</taxon>
        <taxon>Pseudomonadota</taxon>
        <taxon>Alphaproteobacteria</taxon>
        <taxon>Hyphomicrobiales</taxon>
        <taxon>Xanthobacteraceae</taxon>
        <taxon>Ancylobacter</taxon>
    </lineage>
</organism>
<sequence length="307" mass="31088">MPRTPLPRLSLPRPFGIRLAPLTRRVAPATGLLLALALPAAAQSIGTVTKPGLPDPWFGVIMISPYDEAAAGGSAYDAAHDAADAAAEAAQPAPPPPAAAAAPVTFDPAQETAVMPSLWESIDLGLGGPPEEPEPEAPTPYQLIEKRSAPVQRARTQLPTQMELRQGAAIMSVSSSASATAPASGALATTSTSGSGELKGRLGLEQDHLTVYSTGTLGASAGPNPASATLYDNIAVGSTVSVPLAPLGLGAEQLGTTVEVDKGQTVRTGVELRAPAGRAERYISVERSQAPGSEASGLVKAGVLGKF</sequence>
<accession>A0ABU0BBD4</accession>
<reference evidence="2 3" key="1">
    <citation type="submission" date="2023-07" db="EMBL/GenBank/DDBJ databases">
        <title>Genomic Encyclopedia of Type Strains, Phase IV (KMG-IV): sequencing the most valuable type-strain genomes for metagenomic binning, comparative biology and taxonomic classification.</title>
        <authorList>
            <person name="Goeker M."/>
        </authorList>
    </citation>
    <scope>NUCLEOTIDE SEQUENCE [LARGE SCALE GENOMIC DNA]</scope>
    <source>
        <strain evidence="2 3">DSM 2457</strain>
    </source>
</reference>
<proteinExistence type="predicted"/>